<dbReference type="OrthoDB" id="5587545at2"/>
<comment type="caution">
    <text evidence="1">The sequence shown here is derived from an EMBL/GenBank/DDBJ whole genome shotgun (WGS) entry which is preliminary data.</text>
</comment>
<dbReference type="EMBL" id="SXDP01000012">
    <property type="protein sequence ID" value="NEZ47760.1"/>
    <property type="molecule type" value="Genomic_DNA"/>
</dbReference>
<dbReference type="Pfam" id="PF08921">
    <property type="entry name" value="DUF1904"/>
    <property type="match status" value="1"/>
</dbReference>
<sequence>MPMIKVRGISKEEVIKESSKLIDLLVEIIECPRDYFSIELINNTFIMDGEVTDAPSIIEVEWFDRGQEVQDKVAKTITEYFKKDRECLDVVFKSLECKNYYENGKHF</sequence>
<dbReference type="Gene3D" id="3.30.429.10">
    <property type="entry name" value="Macrophage Migration Inhibitory Factor"/>
    <property type="match status" value="1"/>
</dbReference>
<name>A0A6M0RD94_9CLOT</name>
<organism evidence="1 2">
    <name type="scientific">Clostridium niameyense</name>
    <dbReference type="NCBI Taxonomy" id="1622073"/>
    <lineage>
        <taxon>Bacteria</taxon>
        <taxon>Bacillati</taxon>
        <taxon>Bacillota</taxon>
        <taxon>Clostridia</taxon>
        <taxon>Eubacteriales</taxon>
        <taxon>Clostridiaceae</taxon>
        <taxon>Clostridium</taxon>
    </lineage>
</organism>
<accession>A0A6M0RD94</accession>
<dbReference type="InterPro" id="IPR014347">
    <property type="entry name" value="Tautomerase/MIF_sf"/>
</dbReference>
<dbReference type="Proteomes" id="UP000473885">
    <property type="component" value="Unassembled WGS sequence"/>
</dbReference>
<evidence type="ECO:0000313" key="1">
    <source>
        <dbReference type="EMBL" id="NEZ47760.1"/>
    </source>
</evidence>
<dbReference type="SUPFAM" id="SSF55331">
    <property type="entry name" value="Tautomerase/MIF"/>
    <property type="match status" value="1"/>
</dbReference>
<dbReference type="InterPro" id="IPR015017">
    <property type="entry name" value="DUF1904"/>
</dbReference>
<dbReference type="RefSeq" id="WP_050607442.1">
    <property type="nucleotide sequence ID" value="NZ_CABKUB010000006.1"/>
</dbReference>
<dbReference type="AlphaFoldDB" id="A0A6M0RD94"/>
<proteinExistence type="predicted"/>
<reference evidence="1 2" key="1">
    <citation type="submission" date="2019-04" db="EMBL/GenBank/DDBJ databases">
        <title>Genome sequencing of Clostridium botulinum Groups I-IV and Clostridium butyricum.</title>
        <authorList>
            <person name="Brunt J."/>
            <person name="Van Vliet A.H.M."/>
            <person name="Stringer S.C."/>
            <person name="Carter A.T."/>
            <person name="Peck M.W."/>
        </authorList>
    </citation>
    <scope>NUCLEOTIDE SEQUENCE [LARGE SCALE GENOMIC DNA]</scope>
    <source>
        <strain evidence="1 2">IFR 18/094</strain>
    </source>
</reference>
<keyword evidence="2" id="KW-1185">Reference proteome</keyword>
<protein>
    <submittedName>
        <fullName evidence="1">DUF1904 family protein</fullName>
    </submittedName>
</protein>
<gene>
    <name evidence="1" type="ORF">FDF74_11270</name>
</gene>
<evidence type="ECO:0000313" key="2">
    <source>
        <dbReference type="Proteomes" id="UP000473885"/>
    </source>
</evidence>